<sequence length="66" mass="7610">MSEHYVVTSQRVAGHLMTLGFVLKGIGSNRKFPERNVFFFNNTEYLQRAITVFNESRAAVRTKTNE</sequence>
<keyword evidence="3" id="KW-1185">Reference proteome</keyword>
<name>A0ABN8G0J4_9BACL</name>
<dbReference type="Pfam" id="PF18903">
    <property type="entry name" value="DUF5659"/>
    <property type="match status" value="1"/>
</dbReference>
<dbReference type="InterPro" id="IPR043718">
    <property type="entry name" value="DUF5659"/>
</dbReference>
<comment type="caution">
    <text evidence="2">The sequence shown here is derived from an EMBL/GenBank/DDBJ whole genome shotgun (WGS) entry which is preliminary data.</text>
</comment>
<gene>
    <name evidence="2" type="ORF">PAECIP111892_01781</name>
</gene>
<evidence type="ECO:0000313" key="2">
    <source>
        <dbReference type="EMBL" id="CAH1194643.1"/>
    </source>
</evidence>
<evidence type="ECO:0000313" key="3">
    <source>
        <dbReference type="Proteomes" id="UP000838324"/>
    </source>
</evidence>
<feature type="domain" description="DUF5659" evidence="1">
    <location>
        <begin position="4"/>
        <end position="56"/>
    </location>
</feature>
<proteinExistence type="predicted"/>
<protein>
    <recommendedName>
        <fullName evidence="1">DUF5659 domain-containing protein</fullName>
    </recommendedName>
</protein>
<reference evidence="2" key="1">
    <citation type="submission" date="2022-01" db="EMBL/GenBank/DDBJ databases">
        <authorList>
            <person name="Criscuolo A."/>
        </authorList>
    </citation>
    <scope>NUCLEOTIDE SEQUENCE</scope>
    <source>
        <strain evidence="2">CIP111892</strain>
    </source>
</reference>
<dbReference type="EMBL" id="CAKMMG010000001">
    <property type="protein sequence ID" value="CAH1194643.1"/>
    <property type="molecule type" value="Genomic_DNA"/>
</dbReference>
<accession>A0ABN8G0J4</accession>
<organism evidence="2 3">
    <name type="scientific">Paenibacillus auburnensis</name>
    <dbReference type="NCBI Taxonomy" id="2905649"/>
    <lineage>
        <taxon>Bacteria</taxon>
        <taxon>Bacillati</taxon>
        <taxon>Bacillota</taxon>
        <taxon>Bacilli</taxon>
        <taxon>Bacillales</taxon>
        <taxon>Paenibacillaceae</taxon>
        <taxon>Paenibacillus</taxon>
    </lineage>
</organism>
<evidence type="ECO:0000259" key="1">
    <source>
        <dbReference type="Pfam" id="PF18903"/>
    </source>
</evidence>
<dbReference type="RefSeq" id="WP_236331962.1">
    <property type="nucleotide sequence ID" value="NZ_CAKMMG010000001.1"/>
</dbReference>
<dbReference type="Proteomes" id="UP000838324">
    <property type="component" value="Unassembled WGS sequence"/>
</dbReference>